<dbReference type="Gene3D" id="3.30.420.40">
    <property type="match status" value="2"/>
</dbReference>
<dbReference type="AlphaFoldDB" id="A0A8H6MC62"/>
<evidence type="ECO:0000256" key="4">
    <source>
        <dbReference type="ARBA" id="ARBA00031123"/>
    </source>
</evidence>
<dbReference type="InterPro" id="IPR043129">
    <property type="entry name" value="ATPase_NBD"/>
</dbReference>
<evidence type="ECO:0000259" key="5">
    <source>
        <dbReference type="Pfam" id="PF01869"/>
    </source>
</evidence>
<evidence type="ECO:0000313" key="7">
    <source>
        <dbReference type="Proteomes" id="UP000521943"/>
    </source>
</evidence>
<dbReference type="GO" id="GO:0045127">
    <property type="term" value="F:N-acetylglucosamine kinase activity"/>
    <property type="evidence" value="ECO:0007669"/>
    <property type="project" value="UniProtKB-EC"/>
</dbReference>
<dbReference type="Pfam" id="PF01869">
    <property type="entry name" value="BcrAD_BadFG"/>
    <property type="match status" value="1"/>
</dbReference>
<evidence type="ECO:0000256" key="1">
    <source>
        <dbReference type="ARBA" id="ARBA00006198"/>
    </source>
</evidence>
<dbReference type="EMBL" id="JACGCI010000006">
    <property type="protein sequence ID" value="KAF6763055.1"/>
    <property type="molecule type" value="Genomic_DNA"/>
</dbReference>
<proteinExistence type="inferred from homology"/>
<dbReference type="PANTHER" id="PTHR43190">
    <property type="entry name" value="N-ACETYL-D-GLUCOSAMINE KINASE"/>
    <property type="match status" value="1"/>
</dbReference>
<dbReference type="CDD" id="cd24007">
    <property type="entry name" value="ASKHA_NBD_eukNAGK-like"/>
    <property type="match status" value="1"/>
</dbReference>
<dbReference type="PANTHER" id="PTHR43190:SF3">
    <property type="entry name" value="N-ACETYL-D-GLUCOSAMINE KINASE"/>
    <property type="match status" value="1"/>
</dbReference>
<keyword evidence="7" id="KW-1185">Reference proteome</keyword>
<comment type="similarity">
    <text evidence="1">Belongs to the eukaryotic-type N-acetylglucosamine kinase family.</text>
</comment>
<dbReference type="InterPro" id="IPR002731">
    <property type="entry name" value="ATPase_BadF"/>
</dbReference>
<dbReference type="SUPFAM" id="SSF53067">
    <property type="entry name" value="Actin-like ATPase domain"/>
    <property type="match status" value="2"/>
</dbReference>
<accession>A0A8H6MC62</accession>
<dbReference type="Proteomes" id="UP000521943">
    <property type="component" value="Unassembled WGS sequence"/>
</dbReference>
<evidence type="ECO:0000256" key="3">
    <source>
        <dbReference type="ARBA" id="ARBA00014974"/>
    </source>
</evidence>
<protein>
    <recommendedName>
        <fullName evidence="3">N-acetyl-D-glucosamine kinase</fullName>
        <ecNumber evidence="2">2.7.1.59</ecNumber>
    </recommendedName>
    <alternativeName>
        <fullName evidence="4">GlcNAc kinase</fullName>
    </alternativeName>
</protein>
<evidence type="ECO:0000313" key="6">
    <source>
        <dbReference type="EMBL" id="KAF6763055.1"/>
    </source>
</evidence>
<comment type="caution">
    <text evidence="6">The sequence shown here is derived from an EMBL/GenBank/DDBJ whole genome shotgun (WGS) entry which is preliminary data.</text>
</comment>
<evidence type="ECO:0000256" key="2">
    <source>
        <dbReference type="ARBA" id="ARBA00012122"/>
    </source>
</evidence>
<reference evidence="6 7" key="1">
    <citation type="submission" date="2020-07" db="EMBL/GenBank/DDBJ databases">
        <title>Comparative genomics of pyrophilous fungi reveals a link between fire events and developmental genes.</title>
        <authorList>
            <consortium name="DOE Joint Genome Institute"/>
            <person name="Steindorff A.S."/>
            <person name="Carver A."/>
            <person name="Calhoun S."/>
            <person name="Stillman K."/>
            <person name="Liu H."/>
            <person name="Lipzen A."/>
            <person name="Pangilinan J."/>
            <person name="Labutti K."/>
            <person name="Bruns T.D."/>
            <person name="Grigoriev I.V."/>
        </authorList>
    </citation>
    <scope>NUCLEOTIDE SEQUENCE [LARGE SCALE GENOMIC DNA]</scope>
    <source>
        <strain evidence="6 7">CBS 144469</strain>
    </source>
</reference>
<gene>
    <name evidence="6" type="ORF">DFP72DRAFT_874530</name>
</gene>
<dbReference type="EC" id="2.7.1.59" evidence="2"/>
<dbReference type="InterPro" id="IPR052519">
    <property type="entry name" value="Euk-type_GlcNAc_Kinase"/>
</dbReference>
<feature type="domain" description="ATPase BadF/BadG/BcrA/BcrD type" evidence="5">
    <location>
        <begin position="8"/>
        <end position="325"/>
    </location>
</feature>
<organism evidence="6 7">
    <name type="scientific">Ephemerocybe angulata</name>
    <dbReference type="NCBI Taxonomy" id="980116"/>
    <lineage>
        <taxon>Eukaryota</taxon>
        <taxon>Fungi</taxon>
        <taxon>Dikarya</taxon>
        <taxon>Basidiomycota</taxon>
        <taxon>Agaricomycotina</taxon>
        <taxon>Agaricomycetes</taxon>
        <taxon>Agaricomycetidae</taxon>
        <taxon>Agaricales</taxon>
        <taxon>Agaricineae</taxon>
        <taxon>Psathyrellaceae</taxon>
        <taxon>Ephemerocybe</taxon>
    </lineage>
</organism>
<name>A0A8H6MC62_9AGAR</name>
<dbReference type="OrthoDB" id="311172at2759"/>
<sequence length="412" mass="43894">MADLYLCVDCGGTKTSAAISDIHGTIIGRGAGGPSNITYLTVDVFIASVRSAVLAALKEASSECGALPPTGESPFAAAWFGISGADSPAAIAKVTPAISDLLAIPAGPNLTIANDTQLLASPIRLYSDVTHAIAVIAGTGSIAVGFKQEDGRIKELGRVGGWGWILGDEGGGYDVGRETLRQLLLEEDLASVRGQPSPPSKLRDRILEKFNVATVMEILGEVYHPDPQPESSGEGMRSLPREKRISSIPPLAFTAAFEDDDWLAKRILEASAKQLVGQIAALLGDGEEVDPSRRIRAQSSVISFGGSLVGIEKYRQIILDQLAERGHSFPHSHFVEDAAVAGAISLTAASRLNMPWPSPMKWETFLKLMTQMGFNYETTSGSSVRFDPPDNQSSVCPSQKPQSKVMLTFWCL</sequence>